<evidence type="ECO:0000256" key="6">
    <source>
        <dbReference type="ARBA" id="ARBA00022929"/>
    </source>
</evidence>
<dbReference type="GO" id="GO:0009372">
    <property type="term" value="P:quorum sensing"/>
    <property type="evidence" value="ECO:0007669"/>
    <property type="project" value="UniProtKB-UniRule"/>
</dbReference>
<evidence type="ECO:0000256" key="5">
    <source>
        <dbReference type="ARBA" id="ARBA00022691"/>
    </source>
</evidence>
<evidence type="ECO:0000256" key="8">
    <source>
        <dbReference type="PROSITE-ProRule" id="PRU00533"/>
    </source>
</evidence>
<comment type="catalytic activity">
    <reaction evidence="7 9">
        <text>a fatty acyl-[ACP] + S-adenosyl-L-methionine = an N-acyl-L-homoserine lactone + S-methyl-5'-thioadenosine + holo-[ACP] + H(+)</text>
        <dbReference type="Rhea" id="RHEA:10096"/>
        <dbReference type="Rhea" id="RHEA-COMP:9685"/>
        <dbReference type="Rhea" id="RHEA-COMP:14125"/>
        <dbReference type="ChEBI" id="CHEBI:15378"/>
        <dbReference type="ChEBI" id="CHEBI:17509"/>
        <dbReference type="ChEBI" id="CHEBI:55474"/>
        <dbReference type="ChEBI" id="CHEBI:59789"/>
        <dbReference type="ChEBI" id="CHEBI:64479"/>
        <dbReference type="ChEBI" id="CHEBI:138651"/>
        <dbReference type="EC" id="2.3.1.184"/>
    </reaction>
</comment>
<dbReference type="InterPro" id="IPR018311">
    <property type="entry name" value="Autoind_synth_CS"/>
</dbReference>
<evidence type="ECO:0000256" key="3">
    <source>
        <dbReference type="ARBA" id="ARBA00022654"/>
    </source>
</evidence>
<dbReference type="PRINTS" id="PR01549">
    <property type="entry name" value="AUTOINDCRSYN"/>
</dbReference>
<keyword evidence="6 8" id="KW-0071">Autoinducer synthesis</keyword>
<dbReference type="SUPFAM" id="SSF55729">
    <property type="entry name" value="Acyl-CoA N-acyltransferases (Nat)"/>
    <property type="match status" value="1"/>
</dbReference>
<reference evidence="11" key="1">
    <citation type="submission" date="2020-01" db="EMBL/GenBank/DDBJ databases">
        <title>'Steroidobacter agaridevorans' sp. nov., agar-degrading bacteria isolated from rhizosphere soils.</title>
        <authorList>
            <person name="Ikenaga M."/>
            <person name="Kataoka M."/>
            <person name="Murouchi A."/>
            <person name="Katsuragi S."/>
            <person name="Sakai M."/>
        </authorList>
    </citation>
    <scope>NUCLEOTIDE SEQUENCE [LARGE SCALE GENOMIC DNA]</scope>
    <source>
        <strain evidence="11">YU21-B</strain>
    </source>
</reference>
<dbReference type="EC" id="2.3.1.184" evidence="1 9"/>
<dbReference type="PANTHER" id="PTHR39322:SF1">
    <property type="entry name" value="ISOVALERYL-HOMOSERINE LACTONE SYNTHASE"/>
    <property type="match status" value="1"/>
</dbReference>
<evidence type="ECO:0000313" key="11">
    <source>
        <dbReference type="Proteomes" id="UP000445000"/>
    </source>
</evidence>
<dbReference type="AlphaFoldDB" id="A0A829YK80"/>
<keyword evidence="4 9" id="KW-0808">Transferase</keyword>
<dbReference type="Proteomes" id="UP000445000">
    <property type="component" value="Unassembled WGS sequence"/>
</dbReference>
<keyword evidence="5 9" id="KW-0949">S-adenosyl-L-methionine</keyword>
<sequence>MPTLSTGNCRQLSSALINLMHEFRHEVFVKRLKWSLPATDGVERDQYDTSNARYVVLTDDMDRITACARLLPTMESYMLPELFPQLLGGCETPRAPGIWELSRFATSVRETGEGRILALSKPTLDFLEQVLECAQRHNIRRLIFVTSIGVERLMLRAGVPAHRIGPPALVDGQLTVALFIEVENEKAVAPAPAHISLDMSHPNAAGVAA</sequence>
<dbReference type="InterPro" id="IPR001690">
    <property type="entry name" value="Autoind_synthase"/>
</dbReference>
<dbReference type="RefSeq" id="WP_161814547.1">
    <property type="nucleotide sequence ID" value="NZ_BLJN01000005.1"/>
</dbReference>
<evidence type="ECO:0000256" key="4">
    <source>
        <dbReference type="ARBA" id="ARBA00022679"/>
    </source>
</evidence>
<keyword evidence="11" id="KW-1185">Reference proteome</keyword>
<keyword evidence="3 8" id="KW-0673">Quorum sensing</keyword>
<dbReference type="Gene3D" id="3.40.630.30">
    <property type="match status" value="1"/>
</dbReference>
<evidence type="ECO:0000313" key="10">
    <source>
        <dbReference type="EMBL" id="GFE82916.1"/>
    </source>
</evidence>
<protein>
    <recommendedName>
        <fullName evidence="2 9">Acyl-homoserine-lactone synthase</fullName>
        <ecNumber evidence="1 9">2.3.1.184</ecNumber>
    </recommendedName>
    <alternativeName>
        <fullName evidence="9">Autoinducer synthesis protein</fullName>
    </alternativeName>
</protein>
<evidence type="ECO:0000256" key="7">
    <source>
        <dbReference type="ARBA" id="ARBA00048576"/>
    </source>
</evidence>
<dbReference type="PROSITE" id="PS00949">
    <property type="entry name" value="AUTOINDUCER_SYNTH_1"/>
    <property type="match status" value="1"/>
</dbReference>
<accession>A0A829YK80</accession>
<dbReference type="Pfam" id="PF00765">
    <property type="entry name" value="Autoind_synth"/>
    <property type="match status" value="1"/>
</dbReference>
<gene>
    <name evidence="10" type="ORF">GCM10011487_49160</name>
</gene>
<comment type="caution">
    <text evidence="10">The sequence shown here is derived from an EMBL/GenBank/DDBJ whole genome shotgun (WGS) entry which is preliminary data.</text>
</comment>
<evidence type="ECO:0000256" key="1">
    <source>
        <dbReference type="ARBA" id="ARBA00012340"/>
    </source>
</evidence>
<evidence type="ECO:0000256" key="2">
    <source>
        <dbReference type="ARBA" id="ARBA00018768"/>
    </source>
</evidence>
<dbReference type="PROSITE" id="PS51187">
    <property type="entry name" value="AUTOINDUCER_SYNTH_2"/>
    <property type="match status" value="1"/>
</dbReference>
<name>A0A829YK80_9GAMM</name>
<evidence type="ECO:0000256" key="9">
    <source>
        <dbReference type="RuleBase" id="RU361135"/>
    </source>
</evidence>
<comment type="similarity">
    <text evidence="8 9">Belongs to the autoinducer synthase family.</text>
</comment>
<organism evidence="10 11">
    <name type="scientific">Steroidobacter agaridevorans</name>
    <dbReference type="NCBI Taxonomy" id="2695856"/>
    <lineage>
        <taxon>Bacteria</taxon>
        <taxon>Pseudomonadati</taxon>
        <taxon>Pseudomonadota</taxon>
        <taxon>Gammaproteobacteria</taxon>
        <taxon>Steroidobacterales</taxon>
        <taxon>Steroidobacteraceae</taxon>
        <taxon>Steroidobacter</taxon>
    </lineage>
</organism>
<dbReference type="InterPro" id="IPR016181">
    <property type="entry name" value="Acyl_CoA_acyltransferase"/>
</dbReference>
<dbReference type="GO" id="GO:0007165">
    <property type="term" value="P:signal transduction"/>
    <property type="evidence" value="ECO:0007669"/>
    <property type="project" value="TreeGrafter"/>
</dbReference>
<dbReference type="EMBL" id="BLJN01000005">
    <property type="protein sequence ID" value="GFE82916.1"/>
    <property type="molecule type" value="Genomic_DNA"/>
</dbReference>
<proteinExistence type="inferred from homology"/>
<dbReference type="GO" id="GO:0061579">
    <property type="term" value="F:N-acyl homoserine lactone synthase activity"/>
    <property type="evidence" value="ECO:0007669"/>
    <property type="project" value="UniProtKB-UniRule"/>
</dbReference>
<dbReference type="PANTHER" id="PTHR39322">
    <property type="entry name" value="ACYL-HOMOSERINE-LACTONE SYNTHASE"/>
    <property type="match status" value="1"/>
</dbReference>